<dbReference type="EMBL" id="JBHTBN010000002">
    <property type="protein sequence ID" value="MFC7357087.1"/>
    <property type="molecule type" value="Genomic_DNA"/>
</dbReference>
<keyword evidence="2" id="KW-1185">Reference proteome</keyword>
<reference evidence="2" key="1">
    <citation type="journal article" date="2019" name="Int. J. Syst. Evol. Microbiol.">
        <title>The Global Catalogue of Microorganisms (GCM) 10K type strain sequencing project: providing services to taxonomists for standard genome sequencing and annotation.</title>
        <authorList>
            <consortium name="The Broad Institute Genomics Platform"/>
            <consortium name="The Broad Institute Genome Sequencing Center for Infectious Disease"/>
            <person name="Wu L."/>
            <person name="Ma J."/>
        </authorList>
    </citation>
    <scope>NUCLEOTIDE SEQUENCE [LARGE SCALE GENOMIC DNA]</scope>
    <source>
        <strain evidence="2">CGMCC 1.16306</strain>
    </source>
</reference>
<evidence type="ECO:0000313" key="1">
    <source>
        <dbReference type="EMBL" id="MFC7357087.1"/>
    </source>
</evidence>
<dbReference type="RefSeq" id="WP_380216936.1">
    <property type="nucleotide sequence ID" value="NZ_JBHTBN010000002.1"/>
</dbReference>
<proteinExistence type="predicted"/>
<sequence>MEKHELFIETLNDLELKIHSDKPYQILKSSEIIRSLLFDTTGPLVDKINREFKLKIEFEYRDTKMRSESSPSLIPKPTTYIVADGFYPPDGIPNAKSVKTKKDQFFKALLIYHNDTIYTVKDILNFALYNLGGTHHAEPNTESETNLAELNDLFLGNINSIIFQTRAIGKVVIKALSELKNEVEKKYYS</sequence>
<accession>A0ABW2MSM0</accession>
<protein>
    <recommendedName>
        <fullName evidence="3">AbiTii domain-containing protein</fullName>
    </recommendedName>
</protein>
<dbReference type="Proteomes" id="UP001596415">
    <property type="component" value="Unassembled WGS sequence"/>
</dbReference>
<evidence type="ECO:0008006" key="3">
    <source>
        <dbReference type="Google" id="ProtNLM"/>
    </source>
</evidence>
<organism evidence="1 2">
    <name type="scientific">Jejudonia soesokkakensis</name>
    <dbReference type="NCBI Taxonomy" id="1323432"/>
    <lineage>
        <taxon>Bacteria</taxon>
        <taxon>Pseudomonadati</taxon>
        <taxon>Bacteroidota</taxon>
        <taxon>Flavobacteriia</taxon>
        <taxon>Flavobacteriales</taxon>
        <taxon>Flavobacteriaceae</taxon>
        <taxon>Jejudonia</taxon>
    </lineage>
</organism>
<evidence type="ECO:0000313" key="2">
    <source>
        <dbReference type="Proteomes" id="UP001596415"/>
    </source>
</evidence>
<comment type="caution">
    <text evidence="1">The sequence shown here is derived from an EMBL/GenBank/DDBJ whole genome shotgun (WGS) entry which is preliminary data.</text>
</comment>
<gene>
    <name evidence="1" type="ORF">ACFQO1_05270</name>
</gene>
<name>A0ABW2MSM0_9FLAO</name>